<comment type="caution">
    <text evidence="1">The sequence shown here is derived from an EMBL/GenBank/DDBJ whole genome shotgun (WGS) entry which is preliminary data.</text>
</comment>
<reference evidence="1 2" key="1">
    <citation type="submission" date="2015-04" db="EMBL/GenBank/DDBJ databases">
        <authorList>
            <person name="Cao L."/>
            <person name="Gao C.H."/>
        </authorList>
    </citation>
    <scope>NUCLEOTIDE SEQUENCE [LARGE SCALE GENOMIC DNA]</scope>
    <source>
        <strain evidence="1 2">SH3</strain>
    </source>
</reference>
<evidence type="ECO:0000313" key="2">
    <source>
        <dbReference type="Proteomes" id="UP000236509"/>
    </source>
</evidence>
<dbReference type="AlphaFoldDB" id="A0A7U7PXR3"/>
<dbReference type="RefSeq" id="WP_014373748.1">
    <property type="nucleotide sequence ID" value="NZ_AP018562.1"/>
</dbReference>
<dbReference type="EMBL" id="CVOU01000007">
    <property type="protein sequence ID" value="CRI19070.1"/>
    <property type="molecule type" value="Genomic_DNA"/>
</dbReference>
<keyword evidence="2" id="KW-1185">Reference proteome</keyword>
<accession>A0A7U7PXR3</accession>
<dbReference type="KEGG" id="suh:SAMSHR1132_00640"/>
<organism evidence="1 2">
    <name type="scientific">Staphylococcus argenteus</name>
    <dbReference type="NCBI Taxonomy" id="985002"/>
    <lineage>
        <taxon>Bacteria</taxon>
        <taxon>Bacillati</taxon>
        <taxon>Bacillota</taxon>
        <taxon>Bacilli</taxon>
        <taxon>Bacillales</taxon>
        <taxon>Staphylococcaceae</taxon>
        <taxon>Staphylococcus</taxon>
    </lineage>
</organism>
<evidence type="ECO:0000313" key="1">
    <source>
        <dbReference type="EMBL" id="CRI19070.1"/>
    </source>
</evidence>
<name>A0A7U7PXR3_9STAP</name>
<gene>
    <name evidence="1" type="ORF">BN1326_150287</name>
</gene>
<sequence>MKVLNTYTKLQNLLQKNFFDLPPEVIQDAWAYISTFDKKSYNVCFRSEIAKKKMNLVGGIIAKLDDKNKINCLLFTPGYDEKYNETIFYELGSDYQKELFPEIKKY</sequence>
<proteinExistence type="predicted"/>
<protein>
    <submittedName>
        <fullName evidence="1">Uncharacterized protein</fullName>
    </submittedName>
</protein>
<dbReference type="Proteomes" id="UP000236509">
    <property type="component" value="Unassembled WGS sequence"/>
</dbReference>